<feature type="transmembrane region" description="Helical" evidence="7">
    <location>
        <begin position="177"/>
        <end position="200"/>
    </location>
</feature>
<feature type="transmembrane region" description="Helical" evidence="7">
    <location>
        <begin position="87"/>
        <end position="104"/>
    </location>
</feature>
<protein>
    <submittedName>
        <fullName evidence="9">MFS transporter</fullName>
    </submittedName>
</protein>
<accession>A0AA49JXV0</accession>
<feature type="transmembrane region" description="Helical" evidence="7">
    <location>
        <begin position="265"/>
        <end position="284"/>
    </location>
</feature>
<dbReference type="GO" id="GO:0005886">
    <property type="term" value="C:plasma membrane"/>
    <property type="evidence" value="ECO:0007669"/>
    <property type="project" value="UniProtKB-SubCell"/>
</dbReference>
<feature type="transmembrane region" description="Helical" evidence="7">
    <location>
        <begin position="231"/>
        <end position="253"/>
    </location>
</feature>
<dbReference type="EMBL" id="CP130612">
    <property type="protein sequence ID" value="WKW11154.1"/>
    <property type="molecule type" value="Genomic_DNA"/>
</dbReference>
<dbReference type="InterPro" id="IPR020846">
    <property type="entry name" value="MFS_dom"/>
</dbReference>
<dbReference type="SUPFAM" id="SSF103473">
    <property type="entry name" value="MFS general substrate transporter"/>
    <property type="match status" value="1"/>
</dbReference>
<keyword evidence="4 7" id="KW-0812">Transmembrane</keyword>
<dbReference type="Pfam" id="PF05977">
    <property type="entry name" value="MFS_3"/>
    <property type="match status" value="1"/>
</dbReference>
<evidence type="ECO:0000259" key="8">
    <source>
        <dbReference type="PROSITE" id="PS50850"/>
    </source>
</evidence>
<evidence type="ECO:0000256" key="5">
    <source>
        <dbReference type="ARBA" id="ARBA00022989"/>
    </source>
</evidence>
<feature type="transmembrane region" description="Helical" evidence="7">
    <location>
        <begin position="21"/>
        <end position="45"/>
    </location>
</feature>
<dbReference type="RefSeq" id="WP_367886856.1">
    <property type="nucleotide sequence ID" value="NZ_CP130612.1"/>
</dbReference>
<dbReference type="PROSITE" id="PS50850">
    <property type="entry name" value="MFS"/>
    <property type="match status" value="1"/>
</dbReference>
<keyword evidence="6 7" id="KW-0472">Membrane</keyword>
<feature type="transmembrane region" description="Helical" evidence="7">
    <location>
        <begin position="148"/>
        <end position="171"/>
    </location>
</feature>
<evidence type="ECO:0000313" key="10">
    <source>
        <dbReference type="EMBL" id="WKW14064.1"/>
    </source>
</evidence>
<keyword evidence="3" id="KW-1003">Cell membrane</keyword>
<feature type="transmembrane region" description="Helical" evidence="7">
    <location>
        <begin position="356"/>
        <end position="376"/>
    </location>
</feature>
<dbReference type="InterPro" id="IPR010290">
    <property type="entry name" value="TM_effector"/>
</dbReference>
<evidence type="ECO:0000256" key="4">
    <source>
        <dbReference type="ARBA" id="ARBA00022692"/>
    </source>
</evidence>
<keyword evidence="5 7" id="KW-1133">Transmembrane helix</keyword>
<gene>
    <name evidence="9" type="ORF">Strain138_000389</name>
    <name evidence="10" type="ORF">Strain318_000389</name>
</gene>
<dbReference type="InterPro" id="IPR036259">
    <property type="entry name" value="MFS_trans_sf"/>
</dbReference>
<evidence type="ECO:0000313" key="11">
    <source>
        <dbReference type="Proteomes" id="UP001229955"/>
    </source>
</evidence>
<evidence type="ECO:0000256" key="2">
    <source>
        <dbReference type="ARBA" id="ARBA00022448"/>
    </source>
</evidence>
<feature type="transmembrane region" description="Helical" evidence="7">
    <location>
        <begin position="319"/>
        <end position="336"/>
    </location>
</feature>
<feature type="transmembrane region" description="Helical" evidence="7">
    <location>
        <begin position="51"/>
        <end position="75"/>
    </location>
</feature>
<proteinExistence type="predicted"/>
<dbReference type="EMBL" id="CP130613">
    <property type="protein sequence ID" value="WKW14064.1"/>
    <property type="molecule type" value="Genomic_DNA"/>
</dbReference>
<keyword evidence="11" id="KW-1185">Reference proteome</keyword>
<accession>A0AA49JSG1</accession>
<feature type="transmembrane region" description="Helical" evidence="7">
    <location>
        <begin position="296"/>
        <end position="313"/>
    </location>
</feature>
<evidence type="ECO:0000313" key="9">
    <source>
        <dbReference type="EMBL" id="WKW11154.1"/>
    </source>
</evidence>
<dbReference type="Gene3D" id="1.20.1250.20">
    <property type="entry name" value="MFS general substrate transporter like domains"/>
    <property type="match status" value="1"/>
</dbReference>
<feature type="transmembrane region" description="Helical" evidence="7">
    <location>
        <begin position="382"/>
        <end position="400"/>
    </location>
</feature>
<organism evidence="9">
    <name type="scientific">Pseudogemmatithrix spongiicola</name>
    <dbReference type="NCBI Taxonomy" id="3062599"/>
    <lineage>
        <taxon>Bacteria</taxon>
        <taxon>Pseudomonadati</taxon>
        <taxon>Gemmatimonadota</taxon>
        <taxon>Gemmatimonadia</taxon>
        <taxon>Gemmatimonadales</taxon>
        <taxon>Gemmatimonadaceae</taxon>
        <taxon>Pseudogemmatithrix</taxon>
    </lineage>
</organism>
<evidence type="ECO:0000256" key="3">
    <source>
        <dbReference type="ARBA" id="ARBA00022475"/>
    </source>
</evidence>
<dbReference type="GO" id="GO:0022857">
    <property type="term" value="F:transmembrane transporter activity"/>
    <property type="evidence" value="ECO:0007669"/>
    <property type="project" value="InterPro"/>
</dbReference>
<feature type="transmembrane region" description="Helical" evidence="7">
    <location>
        <begin position="110"/>
        <end position="128"/>
    </location>
</feature>
<evidence type="ECO:0000256" key="1">
    <source>
        <dbReference type="ARBA" id="ARBA00004651"/>
    </source>
</evidence>
<reference evidence="9" key="1">
    <citation type="submission" date="2023-07" db="EMBL/GenBank/DDBJ databases">
        <authorList>
            <person name="Haufschild T."/>
            <person name="Kallscheuer N."/>
            <person name="Hammer J."/>
            <person name="Kohn T."/>
            <person name="Kabuu M."/>
            <person name="Jogler M."/>
            <person name="Wohfarth N."/>
            <person name="Heuer A."/>
            <person name="Rohde M."/>
            <person name="van Teeseling M.C.F."/>
            <person name="Jogler C."/>
        </authorList>
    </citation>
    <scope>NUCLEOTIDE SEQUENCE</scope>
    <source>
        <strain evidence="9">Strain 138</strain>
        <strain evidence="10">Strain 318</strain>
    </source>
</reference>
<dbReference type="KEGG" id="pspc:Strain318_000389"/>
<dbReference type="PANTHER" id="PTHR23513">
    <property type="entry name" value="INTEGRAL MEMBRANE EFFLUX PROTEIN-RELATED"/>
    <property type="match status" value="1"/>
</dbReference>
<comment type="subcellular location">
    <subcellularLocation>
        <location evidence="1">Cell membrane</location>
        <topology evidence="1">Multi-pass membrane protein</topology>
    </subcellularLocation>
</comment>
<dbReference type="CDD" id="cd06173">
    <property type="entry name" value="MFS_MefA_like"/>
    <property type="match status" value="1"/>
</dbReference>
<dbReference type="PANTHER" id="PTHR23513:SF11">
    <property type="entry name" value="STAPHYLOFERRIN A TRANSPORTER"/>
    <property type="match status" value="1"/>
</dbReference>
<sequence>MSAATSLNPFRTLVRYRNFRIFWIGQSVSLIGSWMQQIAVGWLALELSNDAFLVGVVAAAGTFPILIFSMPGGLLADRADKLKIIRTAQALMLLEATALWWLAWTGHLTIGWLIALTSIGGLLAAFEIPARQALWVHLVDRHDLPKAIGLNSMGFNLARVLGPTIAAVVIAKFGIAWTFGLNALSFLAVLLSLALIAIPVEARELEGARKGALDGMLEALRYVRSTKPLPALMLVAMVFSILGIPVITLLPVVARDLLGLGPEGYGALMASLGIGAMAGALAIAATGGGGRKGRTLWIASHAFPLLLVIFALVRLPQLNALLLFATGITMIVNNALVNSRLQEIVPDAMRGRVMSLYIMVYIGGSPIGSFVAGALAKAVGTAWAIGGTAALMLLFALWVFRREPALTAH</sequence>
<feature type="domain" description="Major facilitator superfamily (MFS) profile" evidence="8">
    <location>
        <begin position="13"/>
        <end position="404"/>
    </location>
</feature>
<dbReference type="AlphaFoldDB" id="A0AA49JSG1"/>
<keyword evidence="2" id="KW-0813">Transport</keyword>
<name>A0AA49JSG1_9BACT</name>
<evidence type="ECO:0000256" key="7">
    <source>
        <dbReference type="SAM" id="Phobius"/>
    </source>
</evidence>
<evidence type="ECO:0000256" key="6">
    <source>
        <dbReference type="ARBA" id="ARBA00023136"/>
    </source>
</evidence>
<dbReference type="Proteomes" id="UP001229955">
    <property type="component" value="Chromosome"/>
</dbReference>